<proteinExistence type="predicted"/>
<name>A0A1M4UXD3_9BACT</name>
<dbReference type="STRING" id="1194090.SAMN05443144_102147"/>
<evidence type="ECO:0000313" key="1">
    <source>
        <dbReference type="EMBL" id="SHE61335.1"/>
    </source>
</evidence>
<organism evidence="1 2">
    <name type="scientific">Fodinibius roseus</name>
    <dbReference type="NCBI Taxonomy" id="1194090"/>
    <lineage>
        <taxon>Bacteria</taxon>
        <taxon>Pseudomonadati</taxon>
        <taxon>Balneolota</taxon>
        <taxon>Balneolia</taxon>
        <taxon>Balneolales</taxon>
        <taxon>Balneolaceae</taxon>
        <taxon>Fodinibius</taxon>
    </lineage>
</organism>
<evidence type="ECO:0000313" key="2">
    <source>
        <dbReference type="Proteomes" id="UP000184041"/>
    </source>
</evidence>
<sequence>MTLSGLYRGRDMDLKARDGNEEGAVGNSLLLCKYLSKVELRMAKLTQLILSSFYSL</sequence>
<dbReference type="EMBL" id="FQUS01000002">
    <property type="protein sequence ID" value="SHE61335.1"/>
    <property type="molecule type" value="Genomic_DNA"/>
</dbReference>
<gene>
    <name evidence="1" type="ORF">SAMN05443144_102147</name>
</gene>
<protein>
    <submittedName>
        <fullName evidence="1">Uncharacterized protein</fullName>
    </submittedName>
</protein>
<dbReference type="AlphaFoldDB" id="A0A1M4UXD3"/>
<accession>A0A1M4UXD3</accession>
<dbReference type="Proteomes" id="UP000184041">
    <property type="component" value="Unassembled WGS sequence"/>
</dbReference>
<keyword evidence="2" id="KW-1185">Reference proteome</keyword>
<reference evidence="1 2" key="1">
    <citation type="submission" date="2016-11" db="EMBL/GenBank/DDBJ databases">
        <authorList>
            <person name="Jaros S."/>
            <person name="Januszkiewicz K."/>
            <person name="Wedrychowicz H."/>
        </authorList>
    </citation>
    <scope>NUCLEOTIDE SEQUENCE [LARGE SCALE GENOMIC DNA]</scope>
    <source>
        <strain evidence="1 2">DSM 21986</strain>
    </source>
</reference>